<name>A0AB34IJG4_PRYPA</name>
<dbReference type="PANTHER" id="PTHR23079:SF55">
    <property type="entry name" value="RNA-DIRECTED RNA POLYMERASE"/>
    <property type="match status" value="1"/>
</dbReference>
<keyword evidence="1" id="KW-0696">RNA-directed RNA polymerase</keyword>
<feature type="compositionally biased region" description="Pro residues" evidence="2">
    <location>
        <begin position="73"/>
        <end position="92"/>
    </location>
</feature>
<evidence type="ECO:0000313" key="4">
    <source>
        <dbReference type="EMBL" id="KAL1499091.1"/>
    </source>
</evidence>
<keyword evidence="1" id="KW-0808">Transferase</keyword>
<keyword evidence="5" id="KW-1185">Reference proteome</keyword>
<evidence type="ECO:0000313" key="5">
    <source>
        <dbReference type="Proteomes" id="UP001515480"/>
    </source>
</evidence>
<keyword evidence="1" id="KW-0694">RNA-binding</keyword>
<accession>A0AB34IJG4</accession>
<evidence type="ECO:0000256" key="2">
    <source>
        <dbReference type="SAM" id="MobiDB-lite"/>
    </source>
</evidence>
<evidence type="ECO:0000256" key="1">
    <source>
        <dbReference type="RuleBase" id="RU363098"/>
    </source>
</evidence>
<dbReference type="GO" id="GO:0031380">
    <property type="term" value="C:nuclear RNA-directed RNA polymerase complex"/>
    <property type="evidence" value="ECO:0007669"/>
    <property type="project" value="TreeGrafter"/>
</dbReference>
<dbReference type="GO" id="GO:0003723">
    <property type="term" value="F:RNA binding"/>
    <property type="evidence" value="ECO:0007669"/>
    <property type="project" value="UniProtKB-KW"/>
</dbReference>
<feature type="compositionally biased region" description="Pro residues" evidence="2">
    <location>
        <begin position="100"/>
        <end position="113"/>
    </location>
</feature>
<dbReference type="Proteomes" id="UP001515480">
    <property type="component" value="Unassembled WGS sequence"/>
</dbReference>
<reference evidence="4 5" key="1">
    <citation type="journal article" date="2024" name="Science">
        <title>Giant polyketide synthase enzymes in the biosynthesis of giant marine polyether toxins.</title>
        <authorList>
            <person name="Fallon T.R."/>
            <person name="Shende V.V."/>
            <person name="Wierzbicki I.H."/>
            <person name="Pendleton A.L."/>
            <person name="Watervoot N.F."/>
            <person name="Auber R.P."/>
            <person name="Gonzalez D.J."/>
            <person name="Wisecaver J.H."/>
            <person name="Moore B.S."/>
        </authorList>
    </citation>
    <scope>NUCLEOTIDE SEQUENCE [LARGE SCALE GENOMIC DNA]</scope>
    <source>
        <strain evidence="4 5">12B1</strain>
    </source>
</reference>
<dbReference type="GO" id="GO:0003968">
    <property type="term" value="F:RNA-directed RNA polymerase activity"/>
    <property type="evidence" value="ECO:0007669"/>
    <property type="project" value="UniProtKB-KW"/>
</dbReference>
<keyword evidence="1" id="KW-0548">Nucleotidyltransferase</keyword>
<dbReference type="EMBL" id="JBGBPQ010000026">
    <property type="protein sequence ID" value="KAL1499091.1"/>
    <property type="molecule type" value="Genomic_DNA"/>
</dbReference>
<protein>
    <recommendedName>
        <fullName evidence="1">RNA-dependent RNA polymerase</fullName>
        <ecNumber evidence="1">2.7.7.48</ecNumber>
    </recommendedName>
</protein>
<dbReference type="GO" id="GO:0030422">
    <property type="term" value="P:siRNA processing"/>
    <property type="evidence" value="ECO:0007669"/>
    <property type="project" value="TreeGrafter"/>
</dbReference>
<feature type="domain" description="RDRP core" evidence="3">
    <location>
        <begin position="465"/>
        <end position="685"/>
    </location>
</feature>
<feature type="region of interest" description="Disordered" evidence="2">
    <location>
        <begin position="36"/>
        <end position="130"/>
    </location>
</feature>
<sequence length="691" mass="74529">MALLVGQRVVFIAGTHKGKSPGTVHKLTPKQVYVRRDRHGAEEDPVVRVNQESVRPESDALEPSVAPSVEPSVAPPLPPSLGIPPPPQPPVAAPAAAPSSAPPRPSLDEPPPWQLAASAAAAPSSGRRVQERVSQTVAPVSFLTEWLPEERLHVREVELRPSRAPQLPPPRLSWGDFELELLSAKLDEAAKGRHGQRTYVYRMLYVKVAGGGLPRLCLREELEKLADFRGAAQPARKLASRLELLHSPSHTHKAVRLTADDFEFIEEPAGSTGDEMSDGCGFIPDAMLLRLVGGGTGALKALRKIIDDEQLPVKKHVRGERKLHHIVEEVDAARASAGRAQGSAAASILSLVALQIRAFGPSIGVIKGVLMRKPGITKIQITPSMLKVPRSAVCNDAWASLIIANEHPFTNNRCVGRLLRGEAPPPTFKPKELSSMITRLWQGLGVPQSVIAEYMAEPPARIAHAWLVGVADPTGALPAGHLFVTGFNHSEALREVQPRSTRAPQLFITRSPCIKPADGRMLPLVVTKPAAASDEDWQWMNDLPFGAVIFSTQGDGVPLASTIADGDVDGDLYFVCWRPAILEHVKPRPPVTPAEMAGLPAAEVLLPEDTATCGGDSWLEQVQAYQTDLTALQELPLKGKLWVAMERVVDEHGIDHPDAHAFGAAFAEALERPKHGKAVHLPAHLTSVLGR</sequence>
<organism evidence="4 5">
    <name type="scientific">Prymnesium parvum</name>
    <name type="common">Toxic golden alga</name>
    <dbReference type="NCBI Taxonomy" id="97485"/>
    <lineage>
        <taxon>Eukaryota</taxon>
        <taxon>Haptista</taxon>
        <taxon>Haptophyta</taxon>
        <taxon>Prymnesiophyceae</taxon>
        <taxon>Prymnesiales</taxon>
        <taxon>Prymnesiaceae</taxon>
        <taxon>Prymnesium</taxon>
    </lineage>
</organism>
<comment type="similarity">
    <text evidence="1">Belongs to the RdRP family.</text>
</comment>
<dbReference type="Pfam" id="PF05183">
    <property type="entry name" value="RdRP"/>
    <property type="match status" value="1"/>
</dbReference>
<feature type="compositionally biased region" description="Low complexity" evidence="2">
    <location>
        <begin position="61"/>
        <end position="72"/>
    </location>
</feature>
<proteinExistence type="inferred from homology"/>
<dbReference type="InterPro" id="IPR007855">
    <property type="entry name" value="RDRP"/>
</dbReference>
<dbReference type="PANTHER" id="PTHR23079">
    <property type="entry name" value="RNA-DEPENDENT RNA POLYMERASE"/>
    <property type="match status" value="1"/>
</dbReference>
<feature type="compositionally biased region" description="Low complexity" evidence="2">
    <location>
        <begin position="116"/>
        <end position="125"/>
    </location>
</feature>
<dbReference type="AlphaFoldDB" id="A0AB34IJG4"/>
<comment type="catalytic activity">
    <reaction evidence="1">
        <text>RNA(n) + a ribonucleoside 5'-triphosphate = RNA(n+1) + diphosphate</text>
        <dbReference type="Rhea" id="RHEA:21248"/>
        <dbReference type="Rhea" id="RHEA-COMP:14527"/>
        <dbReference type="Rhea" id="RHEA-COMP:17342"/>
        <dbReference type="ChEBI" id="CHEBI:33019"/>
        <dbReference type="ChEBI" id="CHEBI:61557"/>
        <dbReference type="ChEBI" id="CHEBI:140395"/>
        <dbReference type="EC" id="2.7.7.48"/>
    </reaction>
</comment>
<gene>
    <name evidence="4" type="ORF">AB1Y20_013605</name>
</gene>
<comment type="caution">
    <text evidence="4">The sequence shown here is derived from an EMBL/GenBank/DDBJ whole genome shotgun (WGS) entry which is preliminary data.</text>
</comment>
<dbReference type="InterPro" id="IPR057596">
    <property type="entry name" value="RDRP_core"/>
</dbReference>
<dbReference type="EC" id="2.7.7.48" evidence="1"/>
<evidence type="ECO:0000259" key="3">
    <source>
        <dbReference type="Pfam" id="PF05183"/>
    </source>
</evidence>